<evidence type="ECO:0000313" key="1">
    <source>
        <dbReference type="EMBL" id="KAD7116721.1"/>
    </source>
</evidence>
<gene>
    <name evidence="1" type="ORF">E3N88_03989</name>
</gene>
<keyword evidence="2" id="KW-1185">Reference proteome</keyword>
<accession>A0A5N6PVB8</accession>
<dbReference type="EMBL" id="SZYD01000002">
    <property type="protein sequence ID" value="KAD7116721.1"/>
    <property type="molecule type" value="Genomic_DNA"/>
</dbReference>
<evidence type="ECO:0000313" key="2">
    <source>
        <dbReference type="Proteomes" id="UP000326396"/>
    </source>
</evidence>
<protein>
    <submittedName>
        <fullName evidence="1">Uncharacterized protein</fullName>
    </submittedName>
</protein>
<dbReference type="Proteomes" id="UP000326396">
    <property type="component" value="Linkage Group LG10"/>
</dbReference>
<comment type="caution">
    <text evidence="1">The sequence shown here is derived from an EMBL/GenBank/DDBJ whole genome shotgun (WGS) entry which is preliminary data.</text>
</comment>
<organism evidence="1 2">
    <name type="scientific">Mikania micrantha</name>
    <name type="common">bitter vine</name>
    <dbReference type="NCBI Taxonomy" id="192012"/>
    <lineage>
        <taxon>Eukaryota</taxon>
        <taxon>Viridiplantae</taxon>
        <taxon>Streptophyta</taxon>
        <taxon>Embryophyta</taxon>
        <taxon>Tracheophyta</taxon>
        <taxon>Spermatophyta</taxon>
        <taxon>Magnoliopsida</taxon>
        <taxon>eudicotyledons</taxon>
        <taxon>Gunneridae</taxon>
        <taxon>Pentapetalae</taxon>
        <taxon>asterids</taxon>
        <taxon>campanulids</taxon>
        <taxon>Asterales</taxon>
        <taxon>Asteraceae</taxon>
        <taxon>Asteroideae</taxon>
        <taxon>Heliantheae alliance</taxon>
        <taxon>Eupatorieae</taxon>
        <taxon>Mikania</taxon>
    </lineage>
</organism>
<name>A0A5N6PVB8_9ASTR</name>
<reference evidence="1 2" key="1">
    <citation type="submission" date="2019-05" db="EMBL/GenBank/DDBJ databases">
        <title>Mikania micrantha, genome provides insights into the molecular mechanism of rapid growth.</title>
        <authorList>
            <person name="Liu B."/>
        </authorList>
    </citation>
    <scope>NUCLEOTIDE SEQUENCE [LARGE SCALE GENOMIC DNA]</scope>
    <source>
        <strain evidence="1">NLD-2019</strain>
        <tissue evidence="1">Leaf</tissue>
    </source>
</reference>
<sequence>MEGFGGEMREIWKSEGEKWRWRLKTGIRVLSGEDEMKMRRNGLTQERVAFARIRSNRHPNEHDDGFAFRLVFSTFQSLFQNSKLTDMFV</sequence>
<dbReference type="AlphaFoldDB" id="A0A5N6PVB8"/>
<proteinExistence type="predicted"/>